<dbReference type="Proteomes" id="UP000002007">
    <property type="component" value="Chromosome"/>
</dbReference>
<dbReference type="HOGENOM" id="CLU_3157049_0_0_11"/>
<dbReference type="STRING" id="288705.RSal33209_0954"/>
<proteinExistence type="predicted"/>
<dbReference type="KEGG" id="rsa:RSal33209_0954"/>
<dbReference type="AlphaFoldDB" id="A9WNG8"/>
<protein>
    <submittedName>
        <fullName evidence="1">Uncharacterized protein</fullName>
    </submittedName>
</protein>
<evidence type="ECO:0000313" key="1">
    <source>
        <dbReference type="EMBL" id="ABY22695.1"/>
    </source>
</evidence>
<evidence type="ECO:0000313" key="2">
    <source>
        <dbReference type="Proteomes" id="UP000002007"/>
    </source>
</evidence>
<organism evidence="1 2">
    <name type="scientific">Renibacterium salmoninarum (strain ATCC 33209 / DSM 20767 / JCM 11484 / NBRC 15589 / NCIMB 2235)</name>
    <dbReference type="NCBI Taxonomy" id="288705"/>
    <lineage>
        <taxon>Bacteria</taxon>
        <taxon>Bacillati</taxon>
        <taxon>Actinomycetota</taxon>
        <taxon>Actinomycetes</taxon>
        <taxon>Micrococcales</taxon>
        <taxon>Micrococcaceae</taxon>
        <taxon>Renibacterium</taxon>
    </lineage>
</organism>
<gene>
    <name evidence="1" type="ordered locus">RSal33209_0954</name>
</gene>
<name>A9WNG8_RENSM</name>
<accession>A9WNG8</accession>
<reference evidence="2" key="1">
    <citation type="journal article" date="2008" name="J. Bacteriol.">
        <title>Genome sequence of the fish pathogen Renibacterium salmoninarum suggests reductive evolution away from an environmental Arthrobacter ancestor.</title>
        <authorList>
            <person name="Wiens G.D."/>
            <person name="Rockey D.D."/>
            <person name="Wu Z."/>
            <person name="Chang J."/>
            <person name="Levy R."/>
            <person name="Crane S."/>
            <person name="Chen D.S."/>
            <person name="Capri G.R."/>
            <person name="Burnett J.R."/>
            <person name="Sudheesh P.S."/>
            <person name="Schipma M.J."/>
            <person name="Burd H."/>
            <person name="Bhattacharyya A."/>
            <person name="Rhodes L.D."/>
            <person name="Kaul R."/>
            <person name="Strom M.S."/>
        </authorList>
    </citation>
    <scope>NUCLEOTIDE SEQUENCE [LARGE SCALE GENOMIC DNA]</scope>
    <source>
        <strain evidence="2">ATCC 33209 / DSM 20767 / JCM 11484 / NBRC 15589 / NCIMB 2235</strain>
    </source>
</reference>
<dbReference type="EMBL" id="CP000910">
    <property type="protein sequence ID" value="ABY22695.1"/>
    <property type="molecule type" value="Genomic_DNA"/>
</dbReference>
<keyword evidence="2" id="KW-1185">Reference proteome</keyword>
<sequence length="48" mass="5389">MAPAPTSNWSHLQSCRQEFWQLPGAQAQHICSFCTVESSLEIRQLLAS</sequence>